<dbReference type="GO" id="GO:0016702">
    <property type="term" value="F:oxidoreductase activity, acting on single donors with incorporation of molecular oxygen, incorporation of two atoms of oxygen"/>
    <property type="evidence" value="ECO:0007669"/>
    <property type="project" value="InterPro"/>
</dbReference>
<protein>
    <submittedName>
        <fullName evidence="4">Aromatic compound dioxygenase</fullName>
    </submittedName>
</protein>
<gene>
    <name evidence="4" type="ORF">K490DRAFT_34109</name>
</gene>
<evidence type="ECO:0000313" key="4">
    <source>
        <dbReference type="EMBL" id="KAF2090984.1"/>
    </source>
</evidence>
<sequence length="409" mass="43135">MVNLSSVAVILGAASLALAHPGEKHDHAHVKREIQQRDHLAARSASSLAKCAGSIKARALQERAVARRAATAEKLRAQRGISDRKPYHHRRDLAALQEFEVVNHNMTGAMTTSDPAVLFGANTSCILTPENTIGPYYVLGEYIRQDVTEGQAGMPVHLDMQFVDTNTCEPVEGLLIDIWAANATGVYSGIDASSGQGGLNTTYLRGLQQSDAEGVVEFDTLFPGHYEGRATHEHVVAHVNATALPNGTFAGGTVAHIGQIFFDESLRSAVELTSPYNTNDLPIVSNDDDMWAPTQADNNYDPFPEFMYLNSEDITDGLLMWISIGVDTTANYSSSAVAAAYLAADGGHSTGNSIGGGAPGEGSGSGGNGTIPSGFPSGVVPSDVSAATDVSARSYNEKKLYGGAARRGN</sequence>
<dbReference type="InterPro" id="IPR000627">
    <property type="entry name" value="Intradiol_dOase_C"/>
</dbReference>
<feature type="signal peptide" evidence="2">
    <location>
        <begin position="1"/>
        <end position="19"/>
    </location>
</feature>
<proteinExistence type="predicted"/>
<dbReference type="PANTHER" id="PTHR34315">
    <property type="match status" value="1"/>
</dbReference>
<reference evidence="4" key="1">
    <citation type="journal article" date="2020" name="Stud. Mycol.">
        <title>101 Dothideomycetes genomes: a test case for predicting lifestyles and emergence of pathogens.</title>
        <authorList>
            <person name="Haridas S."/>
            <person name="Albert R."/>
            <person name="Binder M."/>
            <person name="Bloem J."/>
            <person name="Labutti K."/>
            <person name="Salamov A."/>
            <person name="Andreopoulos B."/>
            <person name="Baker S."/>
            <person name="Barry K."/>
            <person name="Bills G."/>
            <person name="Bluhm B."/>
            <person name="Cannon C."/>
            <person name="Castanera R."/>
            <person name="Culley D."/>
            <person name="Daum C."/>
            <person name="Ezra D."/>
            <person name="Gonzalez J."/>
            <person name="Henrissat B."/>
            <person name="Kuo A."/>
            <person name="Liang C."/>
            <person name="Lipzen A."/>
            <person name="Lutzoni F."/>
            <person name="Magnuson J."/>
            <person name="Mondo S."/>
            <person name="Nolan M."/>
            <person name="Ohm R."/>
            <person name="Pangilinan J."/>
            <person name="Park H.-J."/>
            <person name="Ramirez L."/>
            <person name="Alfaro M."/>
            <person name="Sun H."/>
            <person name="Tritt A."/>
            <person name="Yoshinaga Y."/>
            <person name="Zwiers L.-H."/>
            <person name="Turgeon B."/>
            <person name="Goodwin S."/>
            <person name="Spatafora J."/>
            <person name="Crous P."/>
            <person name="Grigoriev I."/>
        </authorList>
    </citation>
    <scope>NUCLEOTIDE SEQUENCE</scope>
    <source>
        <strain evidence="4">CBS 121410</strain>
    </source>
</reference>
<dbReference type="EMBL" id="ML978712">
    <property type="protein sequence ID" value="KAF2090984.1"/>
    <property type="molecule type" value="Genomic_DNA"/>
</dbReference>
<comment type="caution">
    <text evidence="4">The sequence shown here is derived from an EMBL/GenBank/DDBJ whole genome shotgun (WGS) entry which is preliminary data.</text>
</comment>
<evidence type="ECO:0000259" key="3">
    <source>
        <dbReference type="Pfam" id="PF00775"/>
    </source>
</evidence>
<keyword evidence="4" id="KW-0223">Dioxygenase</keyword>
<dbReference type="Gene3D" id="2.60.130.10">
    <property type="entry name" value="Aromatic compound dioxygenase"/>
    <property type="match status" value="1"/>
</dbReference>
<dbReference type="CDD" id="cd03457">
    <property type="entry name" value="intradiol_dioxygenase_like"/>
    <property type="match status" value="1"/>
</dbReference>
<keyword evidence="2" id="KW-0732">Signal</keyword>
<keyword evidence="4" id="KW-0560">Oxidoreductase</keyword>
<accession>A0A9P4M2K6</accession>
<feature type="region of interest" description="Disordered" evidence="1">
    <location>
        <begin position="353"/>
        <end position="383"/>
    </location>
</feature>
<feature type="chain" id="PRO_5040105395" evidence="2">
    <location>
        <begin position="20"/>
        <end position="409"/>
    </location>
</feature>
<evidence type="ECO:0000313" key="5">
    <source>
        <dbReference type="Proteomes" id="UP000799776"/>
    </source>
</evidence>
<dbReference type="PANTHER" id="PTHR34315:SF2">
    <property type="entry name" value="ANCHORED DIOXYGENASE, PUTATIVE (AFU_ORTHOLOGUE AFUA_3G01800)-RELATED"/>
    <property type="match status" value="1"/>
</dbReference>
<keyword evidence="5" id="KW-1185">Reference proteome</keyword>
<dbReference type="Proteomes" id="UP000799776">
    <property type="component" value="Unassembled WGS sequence"/>
</dbReference>
<feature type="domain" description="Intradiol ring-cleavage dioxygenases" evidence="3">
    <location>
        <begin position="144"/>
        <end position="230"/>
    </location>
</feature>
<evidence type="ECO:0000256" key="1">
    <source>
        <dbReference type="SAM" id="MobiDB-lite"/>
    </source>
</evidence>
<dbReference type="SUPFAM" id="SSF49482">
    <property type="entry name" value="Aromatic compound dioxygenase"/>
    <property type="match status" value="1"/>
</dbReference>
<dbReference type="Pfam" id="PF00775">
    <property type="entry name" value="Dioxygenase_C"/>
    <property type="match status" value="1"/>
</dbReference>
<feature type="compositionally biased region" description="Gly residues" evidence="1">
    <location>
        <begin position="353"/>
        <end position="369"/>
    </location>
</feature>
<dbReference type="OrthoDB" id="121380at2759"/>
<evidence type="ECO:0000256" key="2">
    <source>
        <dbReference type="SAM" id="SignalP"/>
    </source>
</evidence>
<dbReference type="InterPro" id="IPR015889">
    <property type="entry name" value="Intradiol_dOase_core"/>
</dbReference>
<dbReference type="GO" id="GO:0008199">
    <property type="term" value="F:ferric iron binding"/>
    <property type="evidence" value="ECO:0007669"/>
    <property type="project" value="InterPro"/>
</dbReference>
<name>A0A9P4M2K6_9PEZI</name>
<organism evidence="4 5">
    <name type="scientific">Saccharata proteae CBS 121410</name>
    <dbReference type="NCBI Taxonomy" id="1314787"/>
    <lineage>
        <taxon>Eukaryota</taxon>
        <taxon>Fungi</taxon>
        <taxon>Dikarya</taxon>
        <taxon>Ascomycota</taxon>
        <taxon>Pezizomycotina</taxon>
        <taxon>Dothideomycetes</taxon>
        <taxon>Dothideomycetes incertae sedis</taxon>
        <taxon>Botryosphaeriales</taxon>
        <taxon>Saccharataceae</taxon>
        <taxon>Saccharata</taxon>
    </lineage>
</organism>
<dbReference type="AlphaFoldDB" id="A0A9P4M2K6"/>